<dbReference type="Proteomes" id="UP000682782">
    <property type="component" value="Chromosome"/>
</dbReference>
<keyword evidence="2" id="KW-1185">Reference proteome</keyword>
<organism evidence="1 2">
    <name type="scientific">Aristaeella hokkaidonensis</name>
    <dbReference type="NCBI Taxonomy" id="3046382"/>
    <lineage>
        <taxon>Bacteria</taxon>
        <taxon>Bacillati</taxon>
        <taxon>Bacillota</taxon>
        <taxon>Clostridia</taxon>
        <taxon>Eubacteriales</taxon>
        <taxon>Aristaeellaceae</taxon>
        <taxon>Aristaeella</taxon>
    </lineage>
</organism>
<sequence length="117" mass="13351">MKRCKRMVLVFVLLVCIILPVAVNALVMCGRCGKVTADIVTETKYLHNDSTHWGYVFTYTQCSDPNCKGKIYIKETYIPTASHSYDISFVDKRNGIPYRIGHKCVCGKKSNVYSYLR</sequence>
<gene>
    <name evidence="1" type="ORF">JYE49_10910</name>
</gene>
<evidence type="ECO:0000313" key="2">
    <source>
        <dbReference type="Proteomes" id="UP000682782"/>
    </source>
</evidence>
<dbReference type="EMBL" id="CP068393">
    <property type="protein sequence ID" value="QUC66365.1"/>
    <property type="molecule type" value="Genomic_DNA"/>
</dbReference>
<protein>
    <submittedName>
        <fullName evidence="1">Uncharacterized protein</fullName>
    </submittedName>
</protein>
<proteinExistence type="predicted"/>
<name>A0AC61MV69_9FIRM</name>
<reference evidence="1" key="1">
    <citation type="submission" date="2021-01" db="EMBL/GenBank/DDBJ databases">
        <title>Complete genome sequence of Clostridiales bacterium R-7.</title>
        <authorList>
            <person name="Mahoney-Kurpe S.C."/>
            <person name="Palevich N."/>
            <person name="Koike S."/>
            <person name="Moon C.D."/>
            <person name="Attwood G.T."/>
        </authorList>
    </citation>
    <scope>NUCLEOTIDE SEQUENCE</scope>
    <source>
        <strain evidence="1">R-7</strain>
    </source>
</reference>
<accession>A0AC61MV69</accession>
<evidence type="ECO:0000313" key="1">
    <source>
        <dbReference type="EMBL" id="QUC66365.1"/>
    </source>
</evidence>